<gene>
    <name evidence="2" type="ORF">HGM15179_019948</name>
</gene>
<evidence type="ECO:0000313" key="2">
    <source>
        <dbReference type="EMBL" id="TRZ07159.1"/>
    </source>
</evidence>
<dbReference type="GO" id="GO:0003676">
    <property type="term" value="F:nucleic acid binding"/>
    <property type="evidence" value="ECO:0007669"/>
    <property type="project" value="InterPro"/>
</dbReference>
<dbReference type="EMBL" id="SWJQ01001928">
    <property type="protein sequence ID" value="TRZ07159.1"/>
    <property type="molecule type" value="Genomic_DNA"/>
</dbReference>
<feature type="region of interest" description="Disordered" evidence="1">
    <location>
        <begin position="1"/>
        <end position="39"/>
    </location>
</feature>
<accession>A0A8K1DAJ8</accession>
<dbReference type="OrthoDB" id="639027at2759"/>
<organism evidence="2 3">
    <name type="scientific">Zosterops borbonicus</name>
    <dbReference type="NCBI Taxonomy" id="364589"/>
    <lineage>
        <taxon>Eukaryota</taxon>
        <taxon>Metazoa</taxon>
        <taxon>Chordata</taxon>
        <taxon>Craniata</taxon>
        <taxon>Vertebrata</taxon>
        <taxon>Euteleostomi</taxon>
        <taxon>Archelosauria</taxon>
        <taxon>Archosauria</taxon>
        <taxon>Dinosauria</taxon>
        <taxon>Saurischia</taxon>
        <taxon>Theropoda</taxon>
        <taxon>Coelurosauria</taxon>
        <taxon>Aves</taxon>
        <taxon>Neognathae</taxon>
        <taxon>Neoaves</taxon>
        <taxon>Telluraves</taxon>
        <taxon>Australaves</taxon>
        <taxon>Passeriformes</taxon>
        <taxon>Sylvioidea</taxon>
        <taxon>Zosteropidae</taxon>
        <taxon>Zosterops</taxon>
    </lineage>
</organism>
<dbReference type="SUPFAM" id="SSF54928">
    <property type="entry name" value="RNA-binding domain, RBD"/>
    <property type="match status" value="1"/>
</dbReference>
<comment type="caution">
    <text evidence="2">The sequence shown here is derived from an EMBL/GenBank/DDBJ whole genome shotgun (WGS) entry which is preliminary data.</text>
</comment>
<protein>
    <recommendedName>
        <fullName evidence="4">RRM domain-containing protein</fullName>
    </recommendedName>
</protein>
<sequence length="159" mass="17649">MMAAAVSGSGAGPGPGAEPAAGPARAPEEELPPLEPQEIRRRLEQSERQFRNRRKVLIRGLPGDVTNQDIHELLKDYELKYCFVDKYKGTGFEVDFGELGRVWDGIWAVQEGFGVCWGRGKEELLHSRCLCVDKLPHGFGDLPRLRGMAAATCEPHFCQ</sequence>
<evidence type="ECO:0008006" key="4">
    <source>
        <dbReference type="Google" id="ProtNLM"/>
    </source>
</evidence>
<dbReference type="Gene3D" id="3.30.70.330">
    <property type="match status" value="2"/>
</dbReference>
<feature type="non-terminal residue" evidence="2">
    <location>
        <position position="1"/>
    </location>
</feature>
<name>A0A8K1DAJ8_9PASS</name>
<reference evidence="2" key="1">
    <citation type="submission" date="2019-04" db="EMBL/GenBank/DDBJ databases">
        <title>Genome assembly of Zosterops borbonicus 15179.</title>
        <authorList>
            <person name="Leroy T."/>
            <person name="Anselmetti Y."/>
            <person name="Tilak M.-K."/>
            <person name="Nabholz B."/>
        </authorList>
    </citation>
    <scope>NUCLEOTIDE SEQUENCE</scope>
    <source>
        <strain evidence="2">HGM_15179</strain>
        <tissue evidence="2">Muscle</tissue>
    </source>
</reference>
<dbReference type="InterPro" id="IPR012677">
    <property type="entry name" value="Nucleotide-bd_a/b_plait_sf"/>
</dbReference>
<dbReference type="Proteomes" id="UP000796761">
    <property type="component" value="Unassembled WGS sequence"/>
</dbReference>
<evidence type="ECO:0000256" key="1">
    <source>
        <dbReference type="SAM" id="MobiDB-lite"/>
    </source>
</evidence>
<dbReference type="InterPro" id="IPR035979">
    <property type="entry name" value="RBD_domain_sf"/>
</dbReference>
<proteinExistence type="predicted"/>
<evidence type="ECO:0000313" key="3">
    <source>
        <dbReference type="Proteomes" id="UP000796761"/>
    </source>
</evidence>
<keyword evidence="3" id="KW-1185">Reference proteome</keyword>
<dbReference type="AlphaFoldDB" id="A0A8K1DAJ8"/>